<gene>
    <name evidence="1" type="ORF">HMPREF1071_02547</name>
</gene>
<dbReference type="HOGENOM" id="CLU_151136_0_0_10"/>
<sequence length="156" mass="18577">MDGIQKGKKRSMELTMGKSLSIFKLGTNIFNYLFLKHLFYPKNENIVYDYDVYEFVELNVDLYVRTDGIVDCITTHSSCVYMGRELINMYYDIFLYLFGLLPYKAISVFSEGPQKNGRNYNVYYFNQGITVWVWRKKIRSIQVDYIYEEDGEHIKL</sequence>
<evidence type="ECO:0000313" key="2">
    <source>
        <dbReference type="Proteomes" id="UP000005150"/>
    </source>
</evidence>
<dbReference type="RefSeq" id="WP_007480489.1">
    <property type="nucleotide sequence ID" value="NZ_JH724308.1"/>
</dbReference>
<name>I8YJ81_9BACE</name>
<evidence type="ECO:0000313" key="1">
    <source>
        <dbReference type="EMBL" id="EIY62432.1"/>
    </source>
</evidence>
<organism evidence="1 2">
    <name type="scientific">Bacteroides salyersiae CL02T12C01</name>
    <dbReference type="NCBI Taxonomy" id="997887"/>
    <lineage>
        <taxon>Bacteria</taxon>
        <taxon>Pseudomonadati</taxon>
        <taxon>Bacteroidota</taxon>
        <taxon>Bacteroidia</taxon>
        <taxon>Bacteroidales</taxon>
        <taxon>Bacteroidaceae</taxon>
        <taxon>Bacteroides</taxon>
    </lineage>
</organism>
<dbReference type="Proteomes" id="UP000005150">
    <property type="component" value="Unassembled WGS sequence"/>
</dbReference>
<dbReference type="EMBL" id="AGXV01000031">
    <property type="protein sequence ID" value="EIY62432.1"/>
    <property type="molecule type" value="Genomic_DNA"/>
</dbReference>
<keyword evidence="2" id="KW-1185">Reference proteome</keyword>
<protein>
    <submittedName>
        <fullName evidence="1">Uncharacterized protein</fullName>
    </submittedName>
</protein>
<dbReference type="PATRIC" id="fig|997887.3.peg.2650"/>
<dbReference type="AlphaFoldDB" id="I8YJ81"/>
<reference evidence="1 2" key="1">
    <citation type="submission" date="2012-02" db="EMBL/GenBank/DDBJ databases">
        <title>The Genome Sequence of Bacteroides salyersiae CL02T12C01.</title>
        <authorList>
            <consortium name="The Broad Institute Genome Sequencing Platform"/>
            <person name="Earl A."/>
            <person name="Ward D."/>
            <person name="Feldgarden M."/>
            <person name="Gevers D."/>
            <person name="Zitomersky N.L."/>
            <person name="Coyne M.J."/>
            <person name="Comstock L.E."/>
            <person name="Young S.K."/>
            <person name="Zeng Q."/>
            <person name="Gargeya S."/>
            <person name="Fitzgerald M."/>
            <person name="Haas B."/>
            <person name="Abouelleil A."/>
            <person name="Alvarado L."/>
            <person name="Arachchi H.M."/>
            <person name="Berlin A."/>
            <person name="Chapman S.B."/>
            <person name="Gearin G."/>
            <person name="Goldberg J."/>
            <person name="Griggs A."/>
            <person name="Gujja S."/>
            <person name="Hansen M."/>
            <person name="Heiman D."/>
            <person name="Howarth C."/>
            <person name="Larimer J."/>
            <person name="Lui A."/>
            <person name="MacDonald P.J.P."/>
            <person name="McCowen C."/>
            <person name="Montmayeur A."/>
            <person name="Murphy C."/>
            <person name="Neiman D."/>
            <person name="Pearson M."/>
            <person name="Priest M."/>
            <person name="Roberts A."/>
            <person name="Saif S."/>
            <person name="Shea T."/>
            <person name="Sisk P."/>
            <person name="Stolte C."/>
            <person name="Sykes S."/>
            <person name="Wortman J."/>
            <person name="Nusbaum C."/>
            <person name="Birren B."/>
        </authorList>
    </citation>
    <scope>NUCLEOTIDE SEQUENCE [LARGE SCALE GENOMIC DNA]</scope>
    <source>
        <strain evidence="1 2">CL02T12C01</strain>
    </source>
</reference>
<comment type="caution">
    <text evidence="1">The sequence shown here is derived from an EMBL/GenBank/DDBJ whole genome shotgun (WGS) entry which is preliminary data.</text>
</comment>
<accession>I8YJ81</accession>
<proteinExistence type="predicted"/>